<comment type="caution">
    <text evidence="2">The sequence shown here is derived from an EMBL/GenBank/DDBJ whole genome shotgun (WGS) entry which is preliminary data.</text>
</comment>
<reference evidence="2 3" key="1">
    <citation type="submission" date="2020-08" db="EMBL/GenBank/DDBJ databases">
        <authorList>
            <person name="Hejnol A."/>
        </authorList>
    </citation>
    <scope>NUCLEOTIDE SEQUENCE [LARGE SCALE GENOMIC DNA]</scope>
</reference>
<proteinExistence type="predicted"/>
<name>A0A7I8WBC4_9ANNE</name>
<accession>A0A7I8WBC4</accession>
<protein>
    <submittedName>
        <fullName evidence="2">DgyrCDS13656</fullName>
    </submittedName>
</protein>
<feature type="compositionally biased region" description="Basic and acidic residues" evidence="1">
    <location>
        <begin position="24"/>
        <end position="39"/>
    </location>
</feature>
<feature type="region of interest" description="Disordered" evidence="1">
    <location>
        <begin position="1"/>
        <end position="39"/>
    </location>
</feature>
<evidence type="ECO:0000313" key="3">
    <source>
        <dbReference type="Proteomes" id="UP000549394"/>
    </source>
</evidence>
<dbReference type="Proteomes" id="UP000549394">
    <property type="component" value="Unassembled WGS sequence"/>
</dbReference>
<gene>
    <name evidence="2" type="ORF">DGYR_LOCUS12809</name>
</gene>
<evidence type="ECO:0000256" key="1">
    <source>
        <dbReference type="SAM" id="MobiDB-lite"/>
    </source>
</evidence>
<organism evidence="2 3">
    <name type="scientific">Dimorphilus gyrociliatus</name>
    <dbReference type="NCBI Taxonomy" id="2664684"/>
    <lineage>
        <taxon>Eukaryota</taxon>
        <taxon>Metazoa</taxon>
        <taxon>Spiralia</taxon>
        <taxon>Lophotrochozoa</taxon>
        <taxon>Annelida</taxon>
        <taxon>Polychaeta</taxon>
        <taxon>Polychaeta incertae sedis</taxon>
        <taxon>Dinophilidae</taxon>
        <taxon>Dimorphilus</taxon>
    </lineage>
</organism>
<keyword evidence="3" id="KW-1185">Reference proteome</keyword>
<evidence type="ECO:0000313" key="2">
    <source>
        <dbReference type="EMBL" id="CAD5125433.1"/>
    </source>
</evidence>
<dbReference type="AlphaFoldDB" id="A0A7I8WBC4"/>
<sequence>MIRSTQTDSTKESHKSAVSIQMQEMEHVPTVEDQNGGRKYDVDTYVVDSLSLIREQPDTYINPNYTKPSVPSGRVD</sequence>
<dbReference type="EMBL" id="CAJFCJ010000026">
    <property type="protein sequence ID" value="CAD5125433.1"/>
    <property type="molecule type" value="Genomic_DNA"/>
</dbReference>